<dbReference type="Proteomes" id="UP000178538">
    <property type="component" value="Unassembled WGS sequence"/>
</dbReference>
<comment type="caution">
    <text evidence="2">The sequence shown here is derived from an EMBL/GenBank/DDBJ whole genome shotgun (WGS) entry which is preliminary data.</text>
</comment>
<feature type="region of interest" description="Disordered" evidence="1">
    <location>
        <begin position="122"/>
        <end position="141"/>
    </location>
</feature>
<name>A0A1G2T368_9BACT</name>
<protein>
    <submittedName>
        <fullName evidence="2">Uncharacterized protein</fullName>
    </submittedName>
</protein>
<evidence type="ECO:0000313" key="2">
    <source>
        <dbReference type="EMBL" id="OHA91703.1"/>
    </source>
</evidence>
<sequence length="141" mass="16405">MTSIFIFAISGTAIITLLAAKSLETKTKKQLFIFRWITKSDERIRHLHHKTLELYSVGKERASFFFTRQVKIHSKNTFNKLVTFLKGKRDQYENNIRNSRLLKKSDGISEFFKNMSDIEKGNGSIDETFEEHSQGAKKEVN</sequence>
<organism evidence="2 3">
    <name type="scientific">Candidatus Zambryskibacteria bacterium RIFCSPHIGHO2_01_FULL_44_22b</name>
    <dbReference type="NCBI Taxonomy" id="1802737"/>
    <lineage>
        <taxon>Bacteria</taxon>
        <taxon>Candidatus Zambryskiibacteriota</taxon>
    </lineage>
</organism>
<reference evidence="2 3" key="1">
    <citation type="journal article" date="2016" name="Nat. Commun.">
        <title>Thousands of microbial genomes shed light on interconnected biogeochemical processes in an aquifer system.</title>
        <authorList>
            <person name="Anantharaman K."/>
            <person name="Brown C.T."/>
            <person name="Hug L.A."/>
            <person name="Sharon I."/>
            <person name="Castelle C.J."/>
            <person name="Probst A.J."/>
            <person name="Thomas B.C."/>
            <person name="Singh A."/>
            <person name="Wilkins M.J."/>
            <person name="Karaoz U."/>
            <person name="Brodie E.L."/>
            <person name="Williams K.H."/>
            <person name="Hubbard S.S."/>
            <person name="Banfield J.F."/>
        </authorList>
    </citation>
    <scope>NUCLEOTIDE SEQUENCE [LARGE SCALE GENOMIC DNA]</scope>
</reference>
<dbReference type="STRING" id="1802737.A2832_01480"/>
<dbReference type="EMBL" id="MHVG01000001">
    <property type="protein sequence ID" value="OHA91703.1"/>
    <property type="molecule type" value="Genomic_DNA"/>
</dbReference>
<accession>A0A1G2T368</accession>
<dbReference type="AlphaFoldDB" id="A0A1G2T368"/>
<proteinExistence type="predicted"/>
<evidence type="ECO:0000313" key="3">
    <source>
        <dbReference type="Proteomes" id="UP000178538"/>
    </source>
</evidence>
<gene>
    <name evidence="2" type="ORF">A2832_01480</name>
</gene>
<evidence type="ECO:0000256" key="1">
    <source>
        <dbReference type="SAM" id="MobiDB-lite"/>
    </source>
</evidence>
<feature type="compositionally biased region" description="Basic and acidic residues" evidence="1">
    <location>
        <begin position="130"/>
        <end position="141"/>
    </location>
</feature>